<organism evidence="1 3">
    <name type="scientific">Phocaeicola plebeius</name>
    <dbReference type="NCBI Taxonomy" id="310297"/>
    <lineage>
        <taxon>Bacteria</taxon>
        <taxon>Pseudomonadati</taxon>
        <taxon>Bacteroidota</taxon>
        <taxon>Bacteroidia</taxon>
        <taxon>Bacteroidales</taxon>
        <taxon>Bacteroidaceae</taxon>
        <taxon>Phocaeicola</taxon>
    </lineage>
</organism>
<gene>
    <name evidence="2" type="ORF">DWY14_12635</name>
    <name evidence="1" type="ORF">DXD04_07775</name>
</gene>
<dbReference type="EMBL" id="QSQT01000012">
    <property type="protein sequence ID" value="RGK56135.1"/>
    <property type="molecule type" value="Genomic_DNA"/>
</dbReference>
<comment type="caution">
    <text evidence="1">The sequence shown here is derived from an EMBL/GenBank/DDBJ whole genome shotgun (WGS) entry which is preliminary data.</text>
</comment>
<dbReference type="Proteomes" id="UP000285750">
    <property type="component" value="Unassembled WGS sequence"/>
</dbReference>
<sequence>MNHYIISKGQKLSDIMPQIESNINLAKKFPGIGATYLEIHSPRPSILIEPNVPVIQGKCAKSDKDFKLFGVYEGVSVDKITDYLQEPYKYHKLMTTPESFPKIKQAANNVGIDLYSHFFCLMDESHLLVKDVDYRDNIVLPINDFFLFKQKALVSATPIAFSDPRFKEQGFRTVTIDADYNYKQDITLIHTNNTLQSIQDYLEQHNDSPICFFINLVDYSHSLIKELGIQNESSIFCAPKSVQKLKNELEFNNAYDEWKSDRMRKFNFFTSRFYNAFDLEVDYTPHVVMLTDIKASPYTILDINTDCVQIAGRFRNGLSTLTHIYTTDNNLPIMTTEEIRIHQFAQEHAYNTIRTLYNSAASETERNAFGEAMRSLPFNRMLYPDGKKNYFAIDNDTNDKLVTGSYHDSDRIISLYYACYMFRPSCTGYIYQFKDFSQLLLQGSKMTVKEKRKKMVAILSELKEPLSEFDLDFINEMRKVDSLLIEAYELLGLDSIMEMDYSQKRMNEAIILKRMQGNTTVKLIKNSFKTGYKYKCSQIVSELTRIFEMLNIHPHKSIRGETINHYFDTVPCRIGKKRERGYFLRAELL</sequence>
<keyword evidence="3" id="KW-1185">Reference proteome</keyword>
<proteinExistence type="predicted"/>
<name>A0A3E4N299_9BACT</name>
<reference evidence="3 4" key="1">
    <citation type="submission" date="2018-08" db="EMBL/GenBank/DDBJ databases">
        <title>A genome reference for cultivated species of the human gut microbiota.</title>
        <authorList>
            <person name="Zou Y."/>
            <person name="Xue W."/>
            <person name="Luo G."/>
        </authorList>
    </citation>
    <scope>NUCLEOTIDE SEQUENCE [LARGE SCALE GENOMIC DNA]</scope>
    <source>
        <strain evidence="2 4">AF24-16AC</strain>
        <strain evidence="1 3">TF10-3AC</strain>
    </source>
</reference>
<dbReference type="EMBL" id="QRUY01000031">
    <property type="protein sequence ID" value="RGS05037.1"/>
    <property type="molecule type" value="Genomic_DNA"/>
</dbReference>
<dbReference type="RefSeq" id="WP_117672365.1">
    <property type="nucleotide sequence ID" value="NZ_CABOGR010000012.1"/>
</dbReference>
<dbReference type="Proteomes" id="UP000260862">
    <property type="component" value="Unassembled WGS sequence"/>
</dbReference>
<dbReference type="AlphaFoldDB" id="A0A3E4N299"/>
<evidence type="ECO:0000313" key="2">
    <source>
        <dbReference type="EMBL" id="RGS05037.1"/>
    </source>
</evidence>
<protein>
    <submittedName>
        <fullName evidence="1">Uncharacterized protein</fullName>
    </submittedName>
</protein>
<evidence type="ECO:0000313" key="3">
    <source>
        <dbReference type="Proteomes" id="UP000260862"/>
    </source>
</evidence>
<evidence type="ECO:0000313" key="4">
    <source>
        <dbReference type="Proteomes" id="UP000285750"/>
    </source>
</evidence>
<evidence type="ECO:0000313" key="1">
    <source>
        <dbReference type="EMBL" id="RGK56135.1"/>
    </source>
</evidence>
<accession>A0A3E4N299</accession>